<dbReference type="EMBL" id="SNZH01000010">
    <property type="protein sequence ID" value="TDR41741.1"/>
    <property type="molecule type" value="Genomic_DNA"/>
</dbReference>
<keyword evidence="2" id="KW-0378">Hydrolase</keyword>
<dbReference type="Pfam" id="PF13620">
    <property type="entry name" value="CarboxypepD_reg"/>
    <property type="match status" value="1"/>
</dbReference>
<reference evidence="2 3" key="1">
    <citation type="submission" date="2019-03" db="EMBL/GenBank/DDBJ databases">
        <title>Genomic Encyclopedia of Type Strains, Phase IV (KMG-IV): sequencing the most valuable type-strain genomes for metagenomic binning, comparative biology and taxonomic classification.</title>
        <authorList>
            <person name="Goeker M."/>
        </authorList>
    </citation>
    <scope>NUCLEOTIDE SEQUENCE [LARGE SCALE GENOMIC DNA]</scope>
    <source>
        <strain evidence="2 3">DSM 21667</strain>
    </source>
</reference>
<dbReference type="GO" id="GO:0004180">
    <property type="term" value="F:carboxypeptidase activity"/>
    <property type="evidence" value="ECO:0007669"/>
    <property type="project" value="UniProtKB-KW"/>
</dbReference>
<dbReference type="GO" id="GO:0030246">
    <property type="term" value="F:carbohydrate binding"/>
    <property type="evidence" value="ECO:0007669"/>
    <property type="project" value="InterPro"/>
</dbReference>
<gene>
    <name evidence="2" type="ORF">DFR29_110224</name>
</gene>
<keyword evidence="2" id="KW-0121">Carboxypeptidase</keyword>
<dbReference type="SUPFAM" id="SSF49452">
    <property type="entry name" value="Starch-binding domain-like"/>
    <property type="match status" value="1"/>
</dbReference>
<dbReference type="InterPro" id="IPR013784">
    <property type="entry name" value="Carb-bd-like_fold"/>
</dbReference>
<feature type="signal peptide" evidence="1">
    <location>
        <begin position="1"/>
        <end position="23"/>
    </location>
</feature>
<dbReference type="Proteomes" id="UP000295293">
    <property type="component" value="Unassembled WGS sequence"/>
</dbReference>
<evidence type="ECO:0000256" key="1">
    <source>
        <dbReference type="SAM" id="SignalP"/>
    </source>
</evidence>
<dbReference type="RefSeq" id="WP_133819812.1">
    <property type="nucleotide sequence ID" value="NZ_SNZH01000010.1"/>
</dbReference>
<dbReference type="AlphaFoldDB" id="A0A4R6YTS0"/>
<dbReference type="Gene3D" id="2.60.40.1120">
    <property type="entry name" value="Carboxypeptidase-like, regulatory domain"/>
    <property type="match status" value="1"/>
</dbReference>
<protein>
    <submittedName>
        <fullName evidence="2">Carboxypeptidase family protein</fullName>
    </submittedName>
</protein>
<dbReference type="OrthoDB" id="9768147at2"/>
<evidence type="ECO:0000313" key="3">
    <source>
        <dbReference type="Proteomes" id="UP000295293"/>
    </source>
</evidence>
<proteinExistence type="predicted"/>
<feature type="chain" id="PRO_5020217431" evidence="1">
    <location>
        <begin position="24"/>
        <end position="120"/>
    </location>
</feature>
<keyword evidence="2" id="KW-0645">Protease</keyword>
<accession>A0A4R6YTS0</accession>
<comment type="caution">
    <text evidence="2">The sequence shown here is derived from an EMBL/GenBank/DDBJ whole genome shotgun (WGS) entry which is preliminary data.</text>
</comment>
<sequence>MLSRTTFAALLLLIAAGSGTAVAQSSTIVGSVVDAVNKAPLADVVVSAANPALQAEQTVVTDSQGNYRIPQMPPGSYTLRFEADAYKTYTRSDIQLSINRTIRVNVELLPNNFQEPAGRQ</sequence>
<organism evidence="2 3">
    <name type="scientific">Tahibacter aquaticus</name>
    <dbReference type="NCBI Taxonomy" id="520092"/>
    <lineage>
        <taxon>Bacteria</taxon>
        <taxon>Pseudomonadati</taxon>
        <taxon>Pseudomonadota</taxon>
        <taxon>Gammaproteobacteria</taxon>
        <taxon>Lysobacterales</taxon>
        <taxon>Rhodanobacteraceae</taxon>
        <taxon>Tahibacter</taxon>
    </lineage>
</organism>
<name>A0A4R6YTS0_9GAMM</name>
<evidence type="ECO:0000313" key="2">
    <source>
        <dbReference type="EMBL" id="TDR41741.1"/>
    </source>
</evidence>
<keyword evidence="3" id="KW-1185">Reference proteome</keyword>
<keyword evidence="1" id="KW-0732">Signal</keyword>